<dbReference type="Pfam" id="PF01826">
    <property type="entry name" value="TIL"/>
    <property type="match status" value="1"/>
</dbReference>
<feature type="domain" description="TIL" evidence="2">
    <location>
        <begin position="32"/>
        <end position="87"/>
    </location>
</feature>
<dbReference type="InterPro" id="IPR036084">
    <property type="entry name" value="Ser_inhib-like_sf"/>
</dbReference>
<dbReference type="Proteomes" id="UP000299102">
    <property type="component" value="Unassembled WGS sequence"/>
</dbReference>
<keyword evidence="1" id="KW-0732">Signal</keyword>
<dbReference type="Gene3D" id="2.10.25.10">
    <property type="entry name" value="Laminin"/>
    <property type="match status" value="1"/>
</dbReference>
<evidence type="ECO:0000313" key="4">
    <source>
        <dbReference type="Proteomes" id="UP000299102"/>
    </source>
</evidence>
<gene>
    <name evidence="3" type="ORF">EVAR_36051_1</name>
</gene>
<name>A0A4C1WQY0_EUMVA</name>
<protein>
    <recommendedName>
        <fullName evidence="2">TIL domain-containing protein</fullName>
    </recommendedName>
</protein>
<evidence type="ECO:0000313" key="3">
    <source>
        <dbReference type="EMBL" id="GBP53681.1"/>
    </source>
</evidence>
<feature type="signal peptide" evidence="1">
    <location>
        <begin position="1"/>
        <end position="22"/>
    </location>
</feature>
<proteinExistence type="predicted"/>
<dbReference type="AlphaFoldDB" id="A0A4C1WQY0"/>
<dbReference type="SUPFAM" id="SSF57567">
    <property type="entry name" value="Serine protease inhibitors"/>
    <property type="match status" value="1"/>
</dbReference>
<reference evidence="3 4" key="1">
    <citation type="journal article" date="2019" name="Commun. Biol.">
        <title>The bagworm genome reveals a unique fibroin gene that provides high tensile strength.</title>
        <authorList>
            <person name="Kono N."/>
            <person name="Nakamura H."/>
            <person name="Ohtoshi R."/>
            <person name="Tomita M."/>
            <person name="Numata K."/>
            <person name="Arakawa K."/>
        </authorList>
    </citation>
    <scope>NUCLEOTIDE SEQUENCE [LARGE SCALE GENOMIC DNA]</scope>
</reference>
<evidence type="ECO:0000256" key="1">
    <source>
        <dbReference type="SAM" id="SignalP"/>
    </source>
</evidence>
<keyword evidence="4" id="KW-1185">Reference proteome</keyword>
<dbReference type="InterPro" id="IPR002919">
    <property type="entry name" value="TIL_dom"/>
</dbReference>
<organism evidence="3 4">
    <name type="scientific">Eumeta variegata</name>
    <name type="common">Bagworm moth</name>
    <name type="synonym">Eumeta japonica</name>
    <dbReference type="NCBI Taxonomy" id="151549"/>
    <lineage>
        <taxon>Eukaryota</taxon>
        <taxon>Metazoa</taxon>
        <taxon>Ecdysozoa</taxon>
        <taxon>Arthropoda</taxon>
        <taxon>Hexapoda</taxon>
        <taxon>Insecta</taxon>
        <taxon>Pterygota</taxon>
        <taxon>Neoptera</taxon>
        <taxon>Endopterygota</taxon>
        <taxon>Lepidoptera</taxon>
        <taxon>Glossata</taxon>
        <taxon>Ditrysia</taxon>
        <taxon>Tineoidea</taxon>
        <taxon>Psychidae</taxon>
        <taxon>Oiketicinae</taxon>
        <taxon>Eumeta</taxon>
    </lineage>
</organism>
<feature type="chain" id="PRO_5020024487" description="TIL domain-containing protein" evidence="1">
    <location>
        <begin position="23"/>
        <end position="89"/>
    </location>
</feature>
<evidence type="ECO:0000259" key="2">
    <source>
        <dbReference type="Pfam" id="PF01826"/>
    </source>
</evidence>
<dbReference type="EMBL" id="BGZK01000631">
    <property type="protein sequence ID" value="GBP53681.1"/>
    <property type="molecule type" value="Genomic_DNA"/>
</dbReference>
<dbReference type="OrthoDB" id="671595at2759"/>
<sequence>MFKQIIFVALVSTLLVAKISYGDEGCGGDPNAVSGCAGYCGNTCTTWNWTDQQKHVKCEHACIKGCNCKSGYVYDEKVEKCVLLADCSG</sequence>
<dbReference type="CDD" id="cd19941">
    <property type="entry name" value="TIL"/>
    <property type="match status" value="1"/>
</dbReference>
<accession>A0A4C1WQY0</accession>
<comment type="caution">
    <text evidence="3">The sequence shown here is derived from an EMBL/GenBank/DDBJ whole genome shotgun (WGS) entry which is preliminary data.</text>
</comment>